<gene>
    <name evidence="1" type="ordered locus">trd_A0528</name>
</gene>
<dbReference type="HOGENOM" id="CLU_3067201_0_0_0"/>
<sequence length="53" mass="5731">MGSLLSGASQRVIRREAVGQHARPLHELATPRPRLAPIMSETTMVHAAVDTNV</sequence>
<protein>
    <submittedName>
        <fullName evidence="1">Uncharacterized protein</fullName>
    </submittedName>
</protein>
<dbReference type="AlphaFoldDB" id="B9L414"/>
<keyword evidence="2" id="KW-1185">Reference proteome</keyword>
<reference evidence="1 2" key="1">
    <citation type="journal article" date="2009" name="PLoS ONE">
        <title>Complete genome sequence of the aerobic CO-oxidizing thermophile Thermomicrobium roseum.</title>
        <authorList>
            <person name="Wu D."/>
            <person name="Raymond J."/>
            <person name="Wu M."/>
            <person name="Chatterji S."/>
            <person name="Ren Q."/>
            <person name="Graham J.E."/>
            <person name="Bryant D.A."/>
            <person name="Robb F."/>
            <person name="Colman A."/>
            <person name="Tallon L.J."/>
            <person name="Badger J.H."/>
            <person name="Madupu R."/>
            <person name="Ward N.L."/>
            <person name="Eisen J.A."/>
        </authorList>
    </citation>
    <scope>NUCLEOTIDE SEQUENCE [LARGE SCALE GENOMIC DNA]</scope>
    <source>
        <strain evidence="2">ATCC 27502 / DSM 5159 / P-2</strain>
        <plasmid evidence="1">unnamed</plasmid>
    </source>
</reference>
<evidence type="ECO:0000313" key="2">
    <source>
        <dbReference type="Proteomes" id="UP000000447"/>
    </source>
</evidence>
<name>B9L414_THERP</name>
<dbReference type="EMBL" id="CP001276">
    <property type="protein sequence ID" value="ACM07246.1"/>
    <property type="molecule type" value="Genomic_DNA"/>
</dbReference>
<keyword evidence="1" id="KW-0614">Plasmid</keyword>
<geneLocation type="plasmid" evidence="2">
    <name>Tros</name>
</geneLocation>
<accession>B9L414</accession>
<dbReference type="KEGG" id="tro:trd_A0528"/>
<proteinExistence type="predicted"/>
<evidence type="ECO:0000313" key="1">
    <source>
        <dbReference type="EMBL" id="ACM07246.1"/>
    </source>
</evidence>
<organism evidence="1 2">
    <name type="scientific">Thermomicrobium roseum (strain ATCC 27502 / DSM 5159 / P-2)</name>
    <dbReference type="NCBI Taxonomy" id="309801"/>
    <lineage>
        <taxon>Bacteria</taxon>
        <taxon>Pseudomonadati</taxon>
        <taxon>Thermomicrobiota</taxon>
        <taxon>Thermomicrobia</taxon>
        <taxon>Thermomicrobiales</taxon>
        <taxon>Thermomicrobiaceae</taxon>
        <taxon>Thermomicrobium</taxon>
    </lineage>
</organism>
<dbReference type="Proteomes" id="UP000000447">
    <property type="component" value="Plasmid unnamed"/>
</dbReference>